<dbReference type="PANTHER" id="PTHR21298">
    <property type="entry name" value="GH01721P"/>
    <property type="match status" value="1"/>
</dbReference>
<dbReference type="InterPro" id="IPR029071">
    <property type="entry name" value="Ubiquitin-like_domsf"/>
</dbReference>
<dbReference type="CTD" id="33814"/>
<dbReference type="CDD" id="cd17043">
    <property type="entry name" value="RA"/>
    <property type="match status" value="1"/>
</dbReference>
<name>A0A6J1T089_FRAOC</name>
<dbReference type="GO" id="GO:0045743">
    <property type="term" value="P:positive regulation of fibroblast growth factor receptor signaling pathway"/>
    <property type="evidence" value="ECO:0007669"/>
    <property type="project" value="TreeGrafter"/>
</dbReference>
<evidence type="ECO:0000313" key="2">
    <source>
        <dbReference type="Proteomes" id="UP000504606"/>
    </source>
</evidence>
<dbReference type="AlphaFoldDB" id="A0A6J1T089"/>
<dbReference type="RefSeq" id="XP_026286618.1">
    <property type="nucleotide sequence ID" value="XM_026430833.2"/>
</dbReference>
<dbReference type="Proteomes" id="UP000504606">
    <property type="component" value="Unplaced"/>
</dbReference>
<dbReference type="InterPro" id="IPR000159">
    <property type="entry name" value="RA_dom"/>
</dbReference>
<evidence type="ECO:0000259" key="1">
    <source>
        <dbReference type="PROSITE" id="PS50200"/>
    </source>
</evidence>
<accession>A0A6J1T089</accession>
<feature type="domain" description="Ras-associating" evidence="1">
    <location>
        <begin position="96"/>
        <end position="187"/>
    </location>
</feature>
<dbReference type="Gene3D" id="3.10.20.90">
    <property type="entry name" value="Phosphatidylinositol 3-kinase Catalytic Subunit, Chain A, domain 1"/>
    <property type="match status" value="2"/>
</dbReference>
<dbReference type="GeneID" id="113212221"/>
<sequence>MTTTTVKVYARCLRPDIEYKTLGITFRTTCREVVEALLSKYRMRHRDPNLFFLTMEVTVRRAGVRTVLVLDEETRPAALQACHPTGDSRFALQTRRGGLVKIYDSALMPGSQYKSLLISERTTVDELLQILLNCYNSKERVEQFSLYEVNSTQEYQRKLHPDDYPLRVQQAWLPQHQLHFLVRRNTEYRIRRGKQSQWSPELASIPSSAPVSTRGVMPMPLSSTAPSTSSPFANLHADYENYFYI</sequence>
<dbReference type="SUPFAM" id="SSF54236">
    <property type="entry name" value="Ubiquitin-like"/>
    <property type="match status" value="2"/>
</dbReference>
<dbReference type="PANTHER" id="PTHR21298:SF2">
    <property type="entry name" value="GH01721P"/>
    <property type="match status" value="1"/>
</dbReference>
<protein>
    <submittedName>
        <fullName evidence="3">Uncharacterized protein LOC113212221 isoform X2</fullName>
    </submittedName>
</protein>
<keyword evidence="2" id="KW-1185">Reference proteome</keyword>
<evidence type="ECO:0000313" key="3">
    <source>
        <dbReference type="RefSeq" id="XP_026286618.1"/>
    </source>
</evidence>
<dbReference type="GO" id="GO:0007165">
    <property type="term" value="P:signal transduction"/>
    <property type="evidence" value="ECO:0007669"/>
    <property type="project" value="InterPro"/>
</dbReference>
<dbReference type="PROSITE" id="PS50200">
    <property type="entry name" value="RA"/>
    <property type="match status" value="2"/>
</dbReference>
<feature type="domain" description="Ras-associating" evidence="1">
    <location>
        <begin position="2"/>
        <end position="93"/>
    </location>
</feature>
<reference evidence="3" key="1">
    <citation type="submission" date="2025-08" db="UniProtKB">
        <authorList>
            <consortium name="RefSeq"/>
        </authorList>
    </citation>
    <scope>IDENTIFICATION</scope>
    <source>
        <tissue evidence="3">Whole organism</tissue>
    </source>
</reference>
<proteinExistence type="predicted"/>
<dbReference type="SMART" id="SM00314">
    <property type="entry name" value="RA"/>
    <property type="match status" value="2"/>
</dbReference>
<gene>
    <name evidence="3" type="primary">LOC113212221</name>
</gene>
<dbReference type="GO" id="GO:0045742">
    <property type="term" value="P:positive regulation of epidermal growth factor receptor signaling pathway"/>
    <property type="evidence" value="ECO:0007669"/>
    <property type="project" value="TreeGrafter"/>
</dbReference>
<organism evidence="2 3">
    <name type="scientific">Frankliniella occidentalis</name>
    <name type="common">Western flower thrips</name>
    <name type="synonym">Euthrips occidentalis</name>
    <dbReference type="NCBI Taxonomy" id="133901"/>
    <lineage>
        <taxon>Eukaryota</taxon>
        <taxon>Metazoa</taxon>
        <taxon>Ecdysozoa</taxon>
        <taxon>Arthropoda</taxon>
        <taxon>Hexapoda</taxon>
        <taxon>Insecta</taxon>
        <taxon>Pterygota</taxon>
        <taxon>Neoptera</taxon>
        <taxon>Paraneoptera</taxon>
        <taxon>Thysanoptera</taxon>
        <taxon>Terebrantia</taxon>
        <taxon>Thripoidea</taxon>
        <taxon>Thripidae</taxon>
        <taxon>Frankliniella</taxon>
    </lineage>
</organism>
<dbReference type="Pfam" id="PF00788">
    <property type="entry name" value="RA"/>
    <property type="match status" value="2"/>
</dbReference>